<comment type="caution">
    <text evidence="1">The sequence shown here is derived from an EMBL/GenBank/DDBJ whole genome shotgun (WGS) entry which is preliminary data.</text>
</comment>
<protein>
    <submittedName>
        <fullName evidence="1">Uncharacterized protein</fullName>
    </submittedName>
</protein>
<name>A0A7J8TK07_GOSDV</name>
<organism evidence="1 2">
    <name type="scientific">Gossypium davidsonii</name>
    <name type="common">Davidson's cotton</name>
    <name type="synonym">Gossypium klotzschianum subsp. davidsonii</name>
    <dbReference type="NCBI Taxonomy" id="34287"/>
    <lineage>
        <taxon>Eukaryota</taxon>
        <taxon>Viridiplantae</taxon>
        <taxon>Streptophyta</taxon>
        <taxon>Embryophyta</taxon>
        <taxon>Tracheophyta</taxon>
        <taxon>Spermatophyta</taxon>
        <taxon>Magnoliopsida</taxon>
        <taxon>eudicotyledons</taxon>
        <taxon>Gunneridae</taxon>
        <taxon>Pentapetalae</taxon>
        <taxon>rosids</taxon>
        <taxon>malvids</taxon>
        <taxon>Malvales</taxon>
        <taxon>Malvaceae</taxon>
        <taxon>Malvoideae</taxon>
        <taxon>Gossypium</taxon>
    </lineage>
</organism>
<dbReference type="Proteomes" id="UP000593561">
    <property type="component" value="Unassembled WGS sequence"/>
</dbReference>
<dbReference type="EMBL" id="JABFAC010250615">
    <property type="protein sequence ID" value="MBA0638464.1"/>
    <property type="molecule type" value="Genomic_DNA"/>
</dbReference>
<sequence length="41" mass="4452">MGKHAILEIHGHLQAVGFLHASSMSRGCKPDLQLISALVER</sequence>
<accession>A0A7J8TK07</accession>
<reference evidence="1 2" key="1">
    <citation type="journal article" date="2019" name="Genome Biol. Evol.">
        <title>Insights into the evolution of the New World diploid cottons (Gossypium, subgenus Houzingenia) based on genome sequencing.</title>
        <authorList>
            <person name="Grover C.E."/>
            <person name="Arick M.A. 2nd"/>
            <person name="Thrash A."/>
            <person name="Conover J.L."/>
            <person name="Sanders W.S."/>
            <person name="Peterson D.G."/>
            <person name="Frelichowski J.E."/>
            <person name="Scheffler J.A."/>
            <person name="Scheffler B.E."/>
            <person name="Wendel J.F."/>
        </authorList>
    </citation>
    <scope>NUCLEOTIDE SEQUENCE [LARGE SCALE GENOMIC DNA]</scope>
    <source>
        <strain evidence="1">27</strain>
        <tissue evidence="1">Leaf</tissue>
    </source>
</reference>
<evidence type="ECO:0000313" key="1">
    <source>
        <dbReference type="EMBL" id="MBA0638464.1"/>
    </source>
</evidence>
<evidence type="ECO:0000313" key="2">
    <source>
        <dbReference type="Proteomes" id="UP000593561"/>
    </source>
</evidence>
<feature type="non-terminal residue" evidence="1">
    <location>
        <position position="41"/>
    </location>
</feature>
<dbReference type="AlphaFoldDB" id="A0A7J8TK07"/>
<gene>
    <name evidence="1" type="ORF">Godav_022268</name>
</gene>
<keyword evidence="2" id="KW-1185">Reference proteome</keyword>
<proteinExistence type="predicted"/>